<dbReference type="EMBL" id="SPNV01000105">
    <property type="protein sequence ID" value="KAF5861224.1"/>
    <property type="molecule type" value="Genomic_DNA"/>
</dbReference>
<keyword evidence="2" id="KW-1185">Reference proteome</keyword>
<comment type="caution">
    <text evidence="1">The sequence shown here is derived from an EMBL/GenBank/DDBJ whole genome shotgun (WGS) entry which is preliminary data.</text>
</comment>
<evidence type="ECO:0000313" key="2">
    <source>
        <dbReference type="Proteomes" id="UP000541154"/>
    </source>
</evidence>
<proteinExistence type="predicted"/>
<evidence type="ECO:0000313" key="1">
    <source>
        <dbReference type="EMBL" id="KAF5861224.1"/>
    </source>
</evidence>
<protein>
    <submittedName>
        <fullName evidence="1">Uncharacterized protein</fullName>
    </submittedName>
</protein>
<gene>
    <name evidence="1" type="ORF">ETB97_000479</name>
</gene>
<dbReference type="AlphaFoldDB" id="A0A8H6E6G7"/>
<reference evidence="1 2" key="1">
    <citation type="submission" date="2019-04" db="EMBL/GenBank/DDBJ databases">
        <title>Aspergillus burnettii sp. nov., novel species from soil in southeast Queensland.</title>
        <authorList>
            <person name="Gilchrist C.L.M."/>
            <person name="Pitt J.I."/>
            <person name="Lange L."/>
            <person name="Lacey H.J."/>
            <person name="Vuong D."/>
            <person name="Midgley D.J."/>
            <person name="Greenfield P."/>
            <person name="Bradbury M."/>
            <person name="Lacey E."/>
            <person name="Busk P.K."/>
            <person name="Pilgaard B."/>
            <person name="Chooi Y.H."/>
            <person name="Piggott A.M."/>
        </authorList>
    </citation>
    <scope>NUCLEOTIDE SEQUENCE [LARGE SCALE GENOMIC DNA]</scope>
    <source>
        <strain evidence="1 2">FRR 5400</strain>
    </source>
</reference>
<organism evidence="1 2">
    <name type="scientific">Petromyces alliaceus</name>
    <name type="common">Aspergillus alliaceus</name>
    <dbReference type="NCBI Taxonomy" id="209559"/>
    <lineage>
        <taxon>Eukaryota</taxon>
        <taxon>Fungi</taxon>
        <taxon>Dikarya</taxon>
        <taxon>Ascomycota</taxon>
        <taxon>Pezizomycotina</taxon>
        <taxon>Eurotiomycetes</taxon>
        <taxon>Eurotiomycetidae</taxon>
        <taxon>Eurotiales</taxon>
        <taxon>Aspergillaceae</taxon>
        <taxon>Aspergillus</taxon>
        <taxon>Aspergillus subgen. Circumdati</taxon>
    </lineage>
</organism>
<sequence>MGDVKSKRLQVSMGGFSEITALSQGAINTSMAKLVKDHPEIGHVQSKSKTGDTLDAEIGQPLGSLKVTGETRANLE</sequence>
<dbReference type="Proteomes" id="UP000541154">
    <property type="component" value="Unassembled WGS sequence"/>
</dbReference>
<accession>A0A8H6E6G7</accession>
<name>A0A8H6E6G7_PETAA</name>